<evidence type="ECO:0000259" key="8">
    <source>
        <dbReference type="PROSITE" id="PS50011"/>
    </source>
</evidence>
<evidence type="ECO:0000256" key="1">
    <source>
        <dbReference type="ARBA" id="ARBA00022527"/>
    </source>
</evidence>
<feature type="compositionally biased region" description="Low complexity" evidence="7">
    <location>
        <begin position="151"/>
        <end position="165"/>
    </location>
</feature>
<dbReference type="PROSITE" id="PS50011">
    <property type="entry name" value="PROTEIN_KINASE_DOM"/>
    <property type="match status" value="1"/>
</dbReference>
<keyword evidence="10" id="KW-1185">Reference proteome</keyword>
<dbReference type="PANTHER" id="PTHR43895:SF164">
    <property type="entry name" value="CALCIUM_CALMODULIN-DEPENDENT PROTEIN KINASE KINASE"/>
    <property type="match status" value="1"/>
</dbReference>
<accession>A0AAW0TEV7</accession>
<dbReference type="PROSITE" id="PS00108">
    <property type="entry name" value="PROTEIN_KINASE_ST"/>
    <property type="match status" value="1"/>
</dbReference>
<keyword evidence="4" id="KW-0418">Kinase</keyword>
<dbReference type="CDD" id="cd14118">
    <property type="entry name" value="STKc_CAMKK"/>
    <property type="match status" value="1"/>
</dbReference>
<dbReference type="FunFam" id="1.10.510.10:FF:000091">
    <property type="entry name" value="Calcium/calmodulin-dependent protein kinase kinase 2 isoform 1"/>
    <property type="match status" value="1"/>
</dbReference>
<dbReference type="Pfam" id="PF00069">
    <property type="entry name" value="Pkinase"/>
    <property type="match status" value="1"/>
</dbReference>
<evidence type="ECO:0000256" key="2">
    <source>
        <dbReference type="ARBA" id="ARBA00022679"/>
    </source>
</evidence>
<dbReference type="Proteomes" id="UP001487740">
    <property type="component" value="Unassembled WGS sequence"/>
</dbReference>
<keyword evidence="2" id="KW-0808">Transferase</keyword>
<evidence type="ECO:0000313" key="10">
    <source>
        <dbReference type="Proteomes" id="UP001487740"/>
    </source>
</evidence>
<proteinExistence type="predicted"/>
<feature type="binding site" evidence="6">
    <location>
        <position position="449"/>
    </location>
    <ligand>
        <name>ATP</name>
        <dbReference type="ChEBI" id="CHEBI:30616"/>
    </ligand>
</feature>
<dbReference type="InterPro" id="IPR000719">
    <property type="entry name" value="Prot_kinase_dom"/>
</dbReference>
<dbReference type="Gene3D" id="3.30.200.20">
    <property type="entry name" value="Phosphorylase Kinase, domain 1"/>
    <property type="match status" value="1"/>
</dbReference>
<dbReference type="GO" id="GO:0061762">
    <property type="term" value="P:CAMKK-AMPK signaling cascade"/>
    <property type="evidence" value="ECO:0007669"/>
    <property type="project" value="TreeGrafter"/>
</dbReference>
<dbReference type="AlphaFoldDB" id="A0AAW0TEV7"/>
<feature type="region of interest" description="Disordered" evidence="7">
    <location>
        <begin position="1"/>
        <end position="33"/>
    </location>
</feature>
<name>A0AAW0TEV7_SCYPA</name>
<evidence type="ECO:0000256" key="4">
    <source>
        <dbReference type="ARBA" id="ARBA00022777"/>
    </source>
</evidence>
<comment type="caution">
    <text evidence="9">The sequence shown here is derived from an EMBL/GenBank/DDBJ whole genome shotgun (WGS) entry which is preliminary data.</text>
</comment>
<feature type="compositionally biased region" description="Basic and acidic residues" evidence="7">
    <location>
        <begin position="114"/>
        <end position="138"/>
    </location>
</feature>
<protein>
    <recommendedName>
        <fullName evidence="8">Protein kinase domain-containing protein</fullName>
    </recommendedName>
</protein>
<feature type="region of interest" description="Disordered" evidence="7">
    <location>
        <begin position="81"/>
        <end position="213"/>
    </location>
</feature>
<feature type="compositionally biased region" description="Basic and acidic residues" evidence="7">
    <location>
        <begin position="200"/>
        <end position="213"/>
    </location>
</feature>
<keyword evidence="5 6" id="KW-0067">ATP-binding</keyword>
<dbReference type="SUPFAM" id="SSF56112">
    <property type="entry name" value="Protein kinase-like (PK-like)"/>
    <property type="match status" value="1"/>
</dbReference>
<organism evidence="9 10">
    <name type="scientific">Scylla paramamosain</name>
    <name type="common">Mud crab</name>
    <dbReference type="NCBI Taxonomy" id="85552"/>
    <lineage>
        <taxon>Eukaryota</taxon>
        <taxon>Metazoa</taxon>
        <taxon>Ecdysozoa</taxon>
        <taxon>Arthropoda</taxon>
        <taxon>Crustacea</taxon>
        <taxon>Multicrustacea</taxon>
        <taxon>Malacostraca</taxon>
        <taxon>Eumalacostraca</taxon>
        <taxon>Eucarida</taxon>
        <taxon>Decapoda</taxon>
        <taxon>Pleocyemata</taxon>
        <taxon>Brachyura</taxon>
        <taxon>Eubrachyura</taxon>
        <taxon>Portunoidea</taxon>
        <taxon>Portunidae</taxon>
        <taxon>Portuninae</taxon>
        <taxon>Scylla</taxon>
    </lineage>
</organism>
<reference evidence="9 10" key="1">
    <citation type="submission" date="2023-03" db="EMBL/GenBank/DDBJ databases">
        <title>High-quality genome of Scylla paramamosain provides insights in environmental adaptation.</title>
        <authorList>
            <person name="Zhang L."/>
        </authorList>
    </citation>
    <scope>NUCLEOTIDE SEQUENCE [LARGE SCALE GENOMIC DNA]</scope>
    <source>
        <strain evidence="9">LZ_2023a</strain>
        <tissue evidence="9">Muscle</tissue>
    </source>
</reference>
<evidence type="ECO:0000256" key="5">
    <source>
        <dbReference type="ARBA" id="ARBA00022840"/>
    </source>
</evidence>
<dbReference type="EMBL" id="JARAKH010000031">
    <property type="protein sequence ID" value="KAK8386129.1"/>
    <property type="molecule type" value="Genomic_DNA"/>
</dbReference>
<evidence type="ECO:0000256" key="3">
    <source>
        <dbReference type="ARBA" id="ARBA00022741"/>
    </source>
</evidence>
<keyword evidence="3 6" id="KW-0547">Nucleotide-binding</keyword>
<sequence>MVAAGVGAARQGEGGRGNMSSRHYRRPDVSRVRRTAESGVASALRCVSTLLATVLRLPRQGENDWEDTRIRLRAPKIGNIPKHTAIEEESDEAERGGLGGAGGKRHHQHPAASFRDELASHDPGYFRKDSRPPEERPSGDAATLGVRSAVTPTPNTPGSPNTSGSLDTSSTASTARTPDTPSPGGSRPSVNGHSGSSDKSWGDADAKTTDKSRDDNLADSVAHLAISPASQGGSGASVGGETAPATESKTVASGGEAQKGVAVNPVAQPTAEVSAKDSLDEFPTTIAISTPTSSGWSITEHKPSRSVCEELRMLSRVNSMVERGSLATIRANSVDENGPCVPAKGTTAPGQGVGMRRGTHIARLIQSKSVNMGERPIYPNVPFSPYGSPCSSPRLRRRPLKESRCVSIEKNGEYEQLNQYKLKEAIGQGSYGIVKLAYNTEEDAHYAMKILSKKKLMKKHGCFGRSWTIGAETEASQHVRSLSPQHRMDSYSPPTHRVKGRLPPPRASGGRPMENPLDRVHREIAILKKLNHPNVVKLVEVLNDPAEDNFYMVFELLEKGEVMEIPTDMPLSEDQAWAYFRDVLLGIEYLHYQKIIHRDIKPSNLLLGDNGHIKIADFGVCNEFDGKDAFLTNTAGTPAFMAPEALSTSRHKYSGKAADIWAMGITLYAFVYGKLPFHDDNIVVLYDKIRNSPLSFPPIPFVSDDLKDLISLMLEKNPAHRITLPDIKEHPWVTAGNQYLLPTEEENCILIEVTDEEVQSCVRSIPKLETLILIKCMLKKHSFQNPFRMNILYKEQFARTGRSHSAPGSYEFYLERKRSLDTSLPAVDEIEVGEDR</sequence>
<feature type="compositionally biased region" description="Polar residues" evidence="7">
    <location>
        <begin position="188"/>
        <end position="199"/>
    </location>
</feature>
<feature type="domain" description="Protein kinase" evidence="8">
    <location>
        <begin position="420"/>
        <end position="733"/>
    </location>
</feature>
<keyword evidence="1" id="KW-0723">Serine/threonine-protein kinase</keyword>
<dbReference type="InterPro" id="IPR017441">
    <property type="entry name" value="Protein_kinase_ATP_BS"/>
</dbReference>
<feature type="region of interest" description="Disordered" evidence="7">
    <location>
        <begin position="226"/>
        <end position="265"/>
    </location>
</feature>
<dbReference type="InterPro" id="IPR011009">
    <property type="entry name" value="Kinase-like_dom_sf"/>
</dbReference>
<gene>
    <name evidence="9" type="ORF">O3P69_010691</name>
</gene>
<evidence type="ECO:0000256" key="6">
    <source>
        <dbReference type="PROSITE-ProRule" id="PRU10141"/>
    </source>
</evidence>
<evidence type="ECO:0000256" key="7">
    <source>
        <dbReference type="SAM" id="MobiDB-lite"/>
    </source>
</evidence>
<evidence type="ECO:0000313" key="9">
    <source>
        <dbReference type="EMBL" id="KAK8386129.1"/>
    </source>
</evidence>
<feature type="region of interest" description="Disordered" evidence="7">
    <location>
        <begin position="480"/>
        <end position="515"/>
    </location>
</feature>
<dbReference type="InterPro" id="IPR008271">
    <property type="entry name" value="Ser/Thr_kinase_AS"/>
</dbReference>
<dbReference type="Gene3D" id="1.10.510.10">
    <property type="entry name" value="Transferase(Phosphotransferase) domain 1"/>
    <property type="match status" value="1"/>
</dbReference>
<dbReference type="PROSITE" id="PS00107">
    <property type="entry name" value="PROTEIN_KINASE_ATP"/>
    <property type="match status" value="1"/>
</dbReference>
<dbReference type="GO" id="GO:0004674">
    <property type="term" value="F:protein serine/threonine kinase activity"/>
    <property type="evidence" value="ECO:0007669"/>
    <property type="project" value="UniProtKB-KW"/>
</dbReference>
<dbReference type="PANTHER" id="PTHR43895">
    <property type="entry name" value="CALCIUM/CALMODULIN-DEPENDENT PROTEIN KINASE KINASE-RELATED"/>
    <property type="match status" value="1"/>
</dbReference>
<dbReference type="GO" id="GO:0005524">
    <property type="term" value="F:ATP binding"/>
    <property type="evidence" value="ECO:0007669"/>
    <property type="project" value="UniProtKB-UniRule"/>
</dbReference>
<feature type="compositionally biased region" description="Polar residues" evidence="7">
    <location>
        <begin position="166"/>
        <end position="179"/>
    </location>
</feature>
<dbReference type="SMART" id="SM00220">
    <property type="entry name" value="S_TKc"/>
    <property type="match status" value="1"/>
</dbReference>